<gene>
    <name evidence="1" type="ORF">NTEN_LOCUS21838</name>
</gene>
<name>A0A6H5HM37_9HEMI</name>
<organism evidence="1 2">
    <name type="scientific">Nesidiocoris tenuis</name>
    <dbReference type="NCBI Taxonomy" id="355587"/>
    <lineage>
        <taxon>Eukaryota</taxon>
        <taxon>Metazoa</taxon>
        <taxon>Ecdysozoa</taxon>
        <taxon>Arthropoda</taxon>
        <taxon>Hexapoda</taxon>
        <taxon>Insecta</taxon>
        <taxon>Pterygota</taxon>
        <taxon>Neoptera</taxon>
        <taxon>Paraneoptera</taxon>
        <taxon>Hemiptera</taxon>
        <taxon>Heteroptera</taxon>
        <taxon>Panheteroptera</taxon>
        <taxon>Cimicomorpha</taxon>
        <taxon>Miridae</taxon>
        <taxon>Dicyphina</taxon>
        <taxon>Nesidiocoris</taxon>
    </lineage>
</organism>
<accession>A0A6H5HM37</accession>
<proteinExistence type="predicted"/>
<reference evidence="1 2" key="1">
    <citation type="submission" date="2020-02" db="EMBL/GenBank/DDBJ databases">
        <authorList>
            <person name="Ferguson B K."/>
        </authorList>
    </citation>
    <scope>NUCLEOTIDE SEQUENCE [LARGE SCALE GENOMIC DNA]</scope>
</reference>
<protein>
    <submittedName>
        <fullName evidence="1">Uncharacterized protein</fullName>
    </submittedName>
</protein>
<dbReference type="EMBL" id="CADCXU010032071">
    <property type="protein sequence ID" value="CAB0017921.1"/>
    <property type="molecule type" value="Genomic_DNA"/>
</dbReference>
<dbReference type="Proteomes" id="UP000479000">
    <property type="component" value="Unassembled WGS sequence"/>
</dbReference>
<dbReference type="AlphaFoldDB" id="A0A6H5HM37"/>
<keyword evidence="2" id="KW-1185">Reference proteome</keyword>
<evidence type="ECO:0000313" key="1">
    <source>
        <dbReference type="EMBL" id="CAB0017921.1"/>
    </source>
</evidence>
<evidence type="ECO:0000313" key="2">
    <source>
        <dbReference type="Proteomes" id="UP000479000"/>
    </source>
</evidence>
<sequence>MKRTDKASNIAYLCKYTHLSVFSGMTPNPDRRKHSKGGVHRACTLWLIRHLSSWCETT</sequence>